<evidence type="ECO:0000313" key="4">
    <source>
        <dbReference type="EMBL" id="HCM31160.1"/>
    </source>
</evidence>
<protein>
    <submittedName>
        <fullName evidence="4">Uncharacterized protein</fullName>
    </submittedName>
</protein>
<comment type="caution">
    <text evidence="4">The sequence shown here is derived from an EMBL/GenBank/DDBJ whole genome shotgun (WGS) entry which is preliminary data.</text>
</comment>
<accession>A0A3D3FZD4</accession>
<dbReference type="EMBL" id="DPXL01000076">
    <property type="protein sequence ID" value="HCM31160.1"/>
    <property type="molecule type" value="Genomic_DNA"/>
</dbReference>
<dbReference type="RefSeq" id="WP_005018387.1">
    <property type="nucleotide sequence ID" value="NZ_BKHE01000094.1"/>
</dbReference>
<name>A0A3D3FZD4_ACIRA</name>
<proteinExistence type="predicted"/>
<feature type="coiled-coil region" evidence="1">
    <location>
        <begin position="91"/>
        <end position="136"/>
    </location>
</feature>
<evidence type="ECO:0000256" key="3">
    <source>
        <dbReference type="SAM" id="Phobius"/>
    </source>
</evidence>
<keyword evidence="3" id="KW-0472">Membrane</keyword>
<evidence type="ECO:0000256" key="1">
    <source>
        <dbReference type="SAM" id="Coils"/>
    </source>
</evidence>
<feature type="compositionally biased region" description="Polar residues" evidence="2">
    <location>
        <begin position="48"/>
        <end position="69"/>
    </location>
</feature>
<organism evidence="4 5">
    <name type="scientific">Acinetobacter radioresistens</name>
    <dbReference type="NCBI Taxonomy" id="40216"/>
    <lineage>
        <taxon>Bacteria</taxon>
        <taxon>Pseudomonadati</taxon>
        <taxon>Pseudomonadota</taxon>
        <taxon>Gammaproteobacteria</taxon>
        <taxon>Moraxellales</taxon>
        <taxon>Moraxellaceae</taxon>
        <taxon>Acinetobacter</taxon>
    </lineage>
</organism>
<feature type="region of interest" description="Disordered" evidence="2">
    <location>
        <begin position="43"/>
        <end position="80"/>
    </location>
</feature>
<reference evidence="4 5" key="1">
    <citation type="journal article" date="2018" name="Nat. Biotechnol.">
        <title>A standardized bacterial taxonomy based on genome phylogeny substantially revises the tree of life.</title>
        <authorList>
            <person name="Parks D.H."/>
            <person name="Chuvochina M."/>
            <person name="Waite D.W."/>
            <person name="Rinke C."/>
            <person name="Skarshewski A."/>
            <person name="Chaumeil P.A."/>
            <person name="Hugenholtz P."/>
        </authorList>
    </citation>
    <scope>NUCLEOTIDE SEQUENCE [LARGE SCALE GENOMIC DNA]</scope>
    <source>
        <strain evidence="4">UBA10045</strain>
    </source>
</reference>
<evidence type="ECO:0000256" key="2">
    <source>
        <dbReference type="SAM" id="MobiDB-lite"/>
    </source>
</evidence>
<keyword evidence="1" id="KW-0175">Coiled coil</keyword>
<feature type="transmembrane region" description="Helical" evidence="3">
    <location>
        <begin position="12"/>
        <end position="33"/>
    </location>
</feature>
<sequence>MSVTVQKNNSNLLWFIAGVITAIIVMIALYFWLLQDQSPAVSQPVEVKQSTSKPINAVPSDQSEPQQAKQGPPLVDDQLLNEPVHPAPALAKEEIAKLDDIQDQLKQQQALLQEQHASADKLIQLKEEQLKLLEAQLAQQPSS</sequence>
<evidence type="ECO:0000313" key="5">
    <source>
        <dbReference type="Proteomes" id="UP000262257"/>
    </source>
</evidence>
<dbReference type="Proteomes" id="UP000262257">
    <property type="component" value="Unassembled WGS sequence"/>
</dbReference>
<keyword evidence="3" id="KW-1133">Transmembrane helix</keyword>
<gene>
    <name evidence="4" type="ORF">DIC32_05810</name>
</gene>
<dbReference type="AlphaFoldDB" id="A0A3D3FZD4"/>
<keyword evidence="3" id="KW-0812">Transmembrane</keyword>